<accession>A0A5Y1YEA9</accession>
<gene>
    <name evidence="2" type="ORF">CTQ69_21390</name>
</gene>
<feature type="transmembrane region" description="Helical" evidence="1">
    <location>
        <begin position="36"/>
        <end position="55"/>
    </location>
</feature>
<sequence>MHSVYWMIFMGMLINIPSLAPLLFLRKTQKDVKVSLAFRLFQLNAFLVLSLVMLSQNITQKYGLFPVWLVLAAIVLFAVTLVPTVKFVRKHLTVGKSRAVILSSFLIVYAVRFHGVFSDLNGSGYTINGYNTVWTFFFLFACLLAYLGCSGNRENYDTYIPPATAQPNGNKAYASQSEIDTDIAVKGSSMLFDPNLDIVEQQRYRDAIEKRNNDSL</sequence>
<dbReference type="RefSeq" id="WP_023249187.1">
    <property type="nucleotide sequence ID" value="NZ_JZTQ01000013.1"/>
</dbReference>
<comment type="caution">
    <text evidence="2">The sequence shown here is derived from an EMBL/GenBank/DDBJ whole genome shotgun (WGS) entry which is preliminary data.</text>
</comment>
<protein>
    <submittedName>
        <fullName evidence="2">Uncharacterized protein</fullName>
    </submittedName>
</protein>
<evidence type="ECO:0000313" key="2">
    <source>
        <dbReference type="EMBL" id="ECC3916485.1"/>
    </source>
</evidence>
<feature type="transmembrane region" description="Helical" evidence="1">
    <location>
        <begin position="67"/>
        <end position="88"/>
    </location>
</feature>
<dbReference type="Proteomes" id="UP000839735">
    <property type="component" value="Unassembled WGS sequence"/>
</dbReference>
<keyword evidence="1" id="KW-1133">Transmembrane helix</keyword>
<name>A0A5Y1YEA9_SALDZ</name>
<reference evidence="2" key="1">
    <citation type="submission" date="2018-08" db="EMBL/GenBank/DDBJ databases">
        <authorList>
            <person name="Ashton P.M."/>
            <person name="Dallman T."/>
            <person name="Nair S."/>
            <person name="De Pinna E."/>
            <person name="Peters T."/>
            <person name="Grant K."/>
        </authorList>
    </citation>
    <scope>NUCLEOTIDE SEQUENCE [LARGE SCALE GENOMIC DNA]</scope>
    <source>
        <strain evidence="2">294779</strain>
    </source>
</reference>
<keyword evidence="1" id="KW-0812">Transmembrane</keyword>
<proteinExistence type="predicted"/>
<dbReference type="AlphaFoldDB" id="A0A5Y1YEA9"/>
<evidence type="ECO:0000256" key="1">
    <source>
        <dbReference type="SAM" id="Phobius"/>
    </source>
</evidence>
<feature type="transmembrane region" description="Helical" evidence="1">
    <location>
        <begin position="129"/>
        <end position="149"/>
    </location>
</feature>
<organism evidence="2">
    <name type="scientific">Salmonella diarizonae</name>
    <dbReference type="NCBI Taxonomy" id="59204"/>
    <lineage>
        <taxon>Bacteria</taxon>
        <taxon>Pseudomonadati</taxon>
        <taxon>Pseudomonadota</taxon>
        <taxon>Gammaproteobacteria</taxon>
        <taxon>Enterobacterales</taxon>
        <taxon>Enterobacteriaceae</taxon>
        <taxon>Salmonella</taxon>
    </lineage>
</organism>
<feature type="transmembrane region" description="Helical" evidence="1">
    <location>
        <begin position="6"/>
        <end position="24"/>
    </location>
</feature>
<dbReference type="EMBL" id="AAIBIC010000032">
    <property type="protein sequence ID" value="ECC3916485.1"/>
    <property type="molecule type" value="Genomic_DNA"/>
</dbReference>
<keyword evidence="1" id="KW-0472">Membrane</keyword>
<feature type="transmembrane region" description="Helical" evidence="1">
    <location>
        <begin position="100"/>
        <end position="117"/>
    </location>
</feature>